<dbReference type="InterPro" id="IPR002869">
    <property type="entry name" value="Pyrv_flavodox_OxRed_cen"/>
</dbReference>
<evidence type="ECO:0000259" key="2">
    <source>
        <dbReference type="Pfam" id="PF01558"/>
    </source>
</evidence>
<evidence type="ECO:0000256" key="1">
    <source>
        <dbReference type="ARBA" id="ARBA00023002"/>
    </source>
</evidence>
<dbReference type="GO" id="GO:0016903">
    <property type="term" value="F:oxidoreductase activity, acting on the aldehyde or oxo group of donors"/>
    <property type="evidence" value="ECO:0007669"/>
    <property type="project" value="InterPro"/>
</dbReference>
<dbReference type="SUPFAM" id="SSF53323">
    <property type="entry name" value="Pyruvate-ferredoxin oxidoreductase, PFOR, domain III"/>
    <property type="match status" value="1"/>
</dbReference>
<dbReference type="InterPro" id="IPR052198">
    <property type="entry name" value="IorB_Oxidoreductase"/>
</dbReference>
<dbReference type="EMBL" id="LGFT01000029">
    <property type="protein sequence ID" value="KUK44271.1"/>
    <property type="molecule type" value="Genomic_DNA"/>
</dbReference>
<dbReference type="PANTHER" id="PTHR43854:SF1">
    <property type="entry name" value="INDOLEPYRUVATE OXIDOREDUCTASE SUBUNIT IORB"/>
    <property type="match status" value="1"/>
</dbReference>
<dbReference type="AlphaFoldDB" id="A0A101II74"/>
<dbReference type="Pfam" id="PF01558">
    <property type="entry name" value="POR"/>
    <property type="match status" value="1"/>
</dbReference>
<evidence type="ECO:0000313" key="3">
    <source>
        <dbReference type="EMBL" id="KUK44271.1"/>
    </source>
</evidence>
<proteinExistence type="predicted"/>
<gene>
    <name evidence="3" type="ORF">XD72_1337</name>
    <name evidence="4" type="ORF">XE07_1639</name>
</gene>
<accession>A0A101II74</accession>
<dbReference type="Gene3D" id="3.40.920.10">
    <property type="entry name" value="Pyruvate-ferredoxin oxidoreductase, PFOR, domain III"/>
    <property type="match status" value="1"/>
</dbReference>
<evidence type="ECO:0000313" key="5">
    <source>
        <dbReference type="Proteomes" id="UP000053961"/>
    </source>
</evidence>
<protein>
    <submittedName>
        <fullName evidence="4">Indolepyruvate oxidoreductase subunit beta</fullName>
    </submittedName>
</protein>
<dbReference type="PATRIC" id="fig|301375.6.peg.831"/>
<sequence length="193" mass="20375">MSGKVTSVVFVGVGGQGILLASTIVARAAMLSGHQVKTNEVHGMAQRGGSVIAHVRYGAEVFSPTVPKGTADAFGALEQIEALRYAHYIASDGLAVVNAQSVVPVTVSSGAATYPKDVADRLGRAFKRLVYFDAGERAMELGNIRAANIVLLGALSRGLDLPQEAWVKAIESSVKEKQRDLNLRAFEIGRNIG</sequence>
<keyword evidence="1" id="KW-0560">Oxidoreductase</keyword>
<comment type="caution">
    <text evidence="4">The sequence shown here is derived from an EMBL/GenBank/DDBJ whole genome shotgun (WGS) entry which is preliminary data.</text>
</comment>
<dbReference type="EMBL" id="LGHB01000028">
    <property type="protein sequence ID" value="KUK95699.1"/>
    <property type="molecule type" value="Genomic_DNA"/>
</dbReference>
<reference evidence="5 6" key="2">
    <citation type="journal article" date="2015" name="MBio">
        <title>Genome-Resolved Metagenomic Analysis Reveals Roles for Candidate Phyla and Other Microbial Community Members in Biogeochemical Transformations in Oil Reservoirs.</title>
        <authorList>
            <person name="Hu P."/>
            <person name="Tom L."/>
            <person name="Singh A."/>
            <person name="Thomas B.C."/>
            <person name="Baker B.J."/>
            <person name="Piceno Y.M."/>
            <person name="Andersen G.L."/>
            <person name="Banfield J.F."/>
        </authorList>
    </citation>
    <scope>NUCLEOTIDE SEQUENCE [LARGE SCALE GENOMIC DNA]</scope>
    <source>
        <strain evidence="3">57_489</strain>
    </source>
</reference>
<name>A0A101II74_9EURY</name>
<dbReference type="Proteomes" id="UP000057043">
    <property type="component" value="Unassembled WGS sequence"/>
</dbReference>
<evidence type="ECO:0000313" key="6">
    <source>
        <dbReference type="Proteomes" id="UP000057043"/>
    </source>
</evidence>
<organism evidence="4 5">
    <name type="scientific">Methanothrix harundinacea</name>
    <dbReference type="NCBI Taxonomy" id="301375"/>
    <lineage>
        <taxon>Archaea</taxon>
        <taxon>Methanobacteriati</taxon>
        <taxon>Methanobacteriota</taxon>
        <taxon>Stenosarchaea group</taxon>
        <taxon>Methanomicrobia</taxon>
        <taxon>Methanotrichales</taxon>
        <taxon>Methanotrichaceae</taxon>
        <taxon>Methanothrix</taxon>
    </lineage>
</organism>
<dbReference type="InterPro" id="IPR019752">
    <property type="entry name" value="Pyrv/ketoisovalerate_OxRed_cat"/>
</dbReference>
<dbReference type="Proteomes" id="UP000053961">
    <property type="component" value="Unassembled WGS sequence"/>
</dbReference>
<dbReference type="PANTHER" id="PTHR43854">
    <property type="entry name" value="INDOLEPYRUVATE OXIDOREDUCTASE SUBUNIT IORB"/>
    <property type="match status" value="1"/>
</dbReference>
<reference evidence="4" key="1">
    <citation type="journal article" date="2015" name="MBio">
        <title>Genome-resolved metagenomic analysis reveals roles for candidate phyla and other microbial community members in biogeochemical transformations in oil reservoirs.</title>
        <authorList>
            <person name="Hu P."/>
            <person name="Tom L."/>
            <person name="Singh A."/>
            <person name="Thomas B.C."/>
            <person name="Baker B.J."/>
            <person name="Piceno Y.M."/>
            <person name="Andersen G.L."/>
            <person name="Banfield J.F."/>
        </authorList>
    </citation>
    <scope>NUCLEOTIDE SEQUENCE [LARGE SCALE GENOMIC DNA]</scope>
    <source>
        <strain evidence="4">56_747</strain>
    </source>
</reference>
<feature type="domain" description="Pyruvate/ketoisovalerate oxidoreductase catalytic" evidence="2">
    <location>
        <begin position="14"/>
        <end position="190"/>
    </location>
</feature>
<evidence type="ECO:0000313" key="4">
    <source>
        <dbReference type="EMBL" id="KUK95699.1"/>
    </source>
</evidence>
<keyword evidence="4" id="KW-0670">Pyruvate</keyword>